<feature type="transmembrane region" description="Helical" evidence="2">
    <location>
        <begin position="12"/>
        <end position="34"/>
    </location>
</feature>
<keyword evidence="1" id="KW-0175">Coiled coil</keyword>
<sequence>MRIPPYYEKGSWQRFLAGGVFGGLISWIIFAYMFGTYQDTQILHISKQAKEIKDLKEDIKIWQTDYQKLNEENQKGVTLQEIVVTIDNAEKYKLDHFRKYQLETQSKQEINHLIAKEISKVYESKELIIKAIENKVFTIDDKQYRLEVSGIYLLYANLEIDVTMKFNENN</sequence>
<dbReference type="AlphaFoldDB" id="A0A6M0Q6E1"/>
<reference evidence="4 5" key="1">
    <citation type="submission" date="2020-02" db="EMBL/GenBank/DDBJ databases">
        <title>Bacillus aquiflavi sp. nov., isolated from yellow water of strong flavor Chinese baijiu in Yibin region of China.</title>
        <authorList>
            <person name="Xie J."/>
        </authorList>
    </citation>
    <scope>NUCLEOTIDE SEQUENCE [LARGE SCALE GENOMIC DNA]</scope>
    <source>
        <strain evidence="4 5">SA4</strain>
    </source>
</reference>
<keyword evidence="5" id="KW-1185">Reference proteome</keyword>
<dbReference type="NCBIfam" id="NF041479">
    <property type="entry name" value="spor_membprot_YtrI"/>
    <property type="match status" value="1"/>
</dbReference>
<dbReference type="InterPro" id="IPR048198">
    <property type="entry name" value="YtrI"/>
</dbReference>
<feature type="coiled-coil region" evidence="1">
    <location>
        <begin position="45"/>
        <end position="72"/>
    </location>
</feature>
<proteinExistence type="predicted"/>
<name>A0A6M0Q6E1_9BACI</name>
<evidence type="ECO:0000259" key="3">
    <source>
        <dbReference type="Pfam" id="PF26347"/>
    </source>
</evidence>
<keyword evidence="2" id="KW-0812">Transmembrane</keyword>
<dbReference type="Pfam" id="PF26347">
    <property type="entry name" value="YtrI_sporulation"/>
    <property type="match status" value="1"/>
</dbReference>
<keyword evidence="2" id="KW-1133">Transmembrane helix</keyword>
<comment type="caution">
    <text evidence="4">The sequence shown here is derived from an EMBL/GenBank/DDBJ whole genome shotgun (WGS) entry which is preliminary data.</text>
</comment>
<dbReference type="EMBL" id="JAAIWM010000002">
    <property type="protein sequence ID" value="NEY71895.1"/>
    <property type="molecule type" value="Genomic_DNA"/>
</dbReference>
<evidence type="ECO:0000256" key="2">
    <source>
        <dbReference type="SAM" id="Phobius"/>
    </source>
</evidence>
<evidence type="ECO:0000256" key="1">
    <source>
        <dbReference type="SAM" id="Coils"/>
    </source>
</evidence>
<organism evidence="4 5">
    <name type="scientific">Bacillus mesophilus</name>
    <dbReference type="NCBI Taxonomy" id="1808955"/>
    <lineage>
        <taxon>Bacteria</taxon>
        <taxon>Bacillati</taxon>
        <taxon>Bacillota</taxon>
        <taxon>Bacilli</taxon>
        <taxon>Bacillales</taxon>
        <taxon>Bacillaceae</taxon>
        <taxon>Bacillus</taxon>
    </lineage>
</organism>
<dbReference type="InterPro" id="IPR058620">
    <property type="entry name" value="YtrI_C"/>
</dbReference>
<evidence type="ECO:0000313" key="5">
    <source>
        <dbReference type="Proteomes" id="UP000481043"/>
    </source>
</evidence>
<evidence type="ECO:0000313" key="4">
    <source>
        <dbReference type="EMBL" id="NEY71895.1"/>
    </source>
</evidence>
<keyword evidence="2" id="KW-0472">Membrane</keyword>
<dbReference type="Proteomes" id="UP000481043">
    <property type="component" value="Unassembled WGS sequence"/>
</dbReference>
<gene>
    <name evidence="4" type="ORF">G4D63_09060</name>
</gene>
<feature type="domain" description="Sporulation membrane protein YtrI C-terminal" evidence="3">
    <location>
        <begin position="80"/>
        <end position="165"/>
    </location>
</feature>
<accession>A0A6M0Q6E1</accession>
<protein>
    <submittedName>
        <fullName evidence="4">Sporulation protein</fullName>
    </submittedName>
</protein>
<dbReference type="RefSeq" id="WP_163179313.1">
    <property type="nucleotide sequence ID" value="NZ_JAAIWM010000002.1"/>
</dbReference>